<evidence type="ECO:0000256" key="4">
    <source>
        <dbReference type="ARBA" id="ARBA00022729"/>
    </source>
</evidence>
<dbReference type="EMBL" id="JADPMR010000001">
    <property type="protein sequence ID" value="MBF9000513.1"/>
    <property type="molecule type" value="Genomic_DNA"/>
</dbReference>
<keyword evidence="6" id="KW-0788">Thiol protease</keyword>
<dbReference type="InterPro" id="IPR038765">
    <property type="entry name" value="Papain-like_cys_pep_sf"/>
</dbReference>
<proteinExistence type="inferred from homology"/>
<evidence type="ECO:0000256" key="8">
    <source>
        <dbReference type="ARBA" id="ARBA00023139"/>
    </source>
</evidence>
<dbReference type="Gene3D" id="3.90.1720.10">
    <property type="entry name" value="endopeptidase domain like (from Nostoc punctiforme)"/>
    <property type="match status" value="1"/>
</dbReference>
<evidence type="ECO:0000256" key="9">
    <source>
        <dbReference type="ARBA" id="ARBA00023288"/>
    </source>
</evidence>
<dbReference type="PANTHER" id="PTHR47360">
    <property type="entry name" value="MUREIN DD-ENDOPEPTIDASE MEPS/MUREIN LD-CARBOXYPEPTIDASE"/>
    <property type="match status" value="1"/>
</dbReference>
<keyword evidence="5" id="KW-0378">Hydrolase</keyword>
<dbReference type="Proteomes" id="UP000597206">
    <property type="component" value="Unassembled WGS sequence"/>
</dbReference>
<evidence type="ECO:0000256" key="5">
    <source>
        <dbReference type="ARBA" id="ARBA00022801"/>
    </source>
</evidence>
<sequence>MTQSLFTCCIISVLFITGCSSSPNLTQQIRADKNALHTPAEQRELPLFSVYENWQGVPYRWGGTTQSGVDCSAFVQIAYREAWDFQLPRTTTKQSHVGIAIKEQQAKYGDLVFFKISRKSEHVGIYLGNQRFMHASSSKGVIISRLDNPYWANTFWQFRRIRPN</sequence>
<evidence type="ECO:0000259" key="10">
    <source>
        <dbReference type="PROSITE" id="PS51935"/>
    </source>
</evidence>
<feature type="domain" description="NlpC/P60" evidence="10">
    <location>
        <begin position="41"/>
        <end position="162"/>
    </location>
</feature>
<evidence type="ECO:0000256" key="2">
    <source>
        <dbReference type="ARBA" id="ARBA00007074"/>
    </source>
</evidence>
<dbReference type="SUPFAM" id="SSF54001">
    <property type="entry name" value="Cysteine proteinases"/>
    <property type="match status" value="1"/>
</dbReference>
<evidence type="ECO:0000313" key="11">
    <source>
        <dbReference type="EMBL" id="MBF9000513.1"/>
    </source>
</evidence>
<evidence type="ECO:0000256" key="6">
    <source>
        <dbReference type="ARBA" id="ARBA00022807"/>
    </source>
</evidence>
<keyword evidence="3" id="KW-0645">Protease</keyword>
<gene>
    <name evidence="11" type="ORF">I1A42_08055</name>
</gene>
<dbReference type="InterPro" id="IPR000064">
    <property type="entry name" value="NLP_P60_dom"/>
</dbReference>
<keyword evidence="12" id="KW-1185">Reference proteome</keyword>
<comment type="similarity">
    <text evidence="2">Belongs to the peptidase C40 family.</text>
</comment>
<protein>
    <submittedName>
        <fullName evidence="11">C40 family peptidase</fullName>
    </submittedName>
</protein>
<comment type="caution">
    <text evidence="11">The sequence shown here is derived from an EMBL/GenBank/DDBJ whole genome shotgun (WGS) entry which is preliminary data.</text>
</comment>
<keyword evidence="8" id="KW-0564">Palmitate</keyword>
<dbReference type="InterPro" id="IPR052062">
    <property type="entry name" value="Murein_DD/LD_carboxypeptidase"/>
</dbReference>
<dbReference type="PANTHER" id="PTHR47360:SF3">
    <property type="entry name" value="MUREIN DD-ENDOPEPTIDASE MEPS_MUREIN LD-CARBOXYPEPTIDASE"/>
    <property type="match status" value="1"/>
</dbReference>
<evidence type="ECO:0000313" key="12">
    <source>
        <dbReference type="Proteomes" id="UP000597206"/>
    </source>
</evidence>
<accession>A0ABS0GDL7</accession>
<keyword evidence="7" id="KW-0472">Membrane</keyword>
<name>A0ABS0GDL7_9VIBR</name>
<evidence type="ECO:0000256" key="7">
    <source>
        <dbReference type="ARBA" id="ARBA00023136"/>
    </source>
</evidence>
<reference evidence="11 12" key="1">
    <citation type="submission" date="2020-11" db="EMBL/GenBank/DDBJ databases">
        <title>Vibrio nitrifigilis sp. nov., a marine nitrogen-fixing bacterium isolated from the lagoon sediment of an islet inside an atoll.</title>
        <authorList>
            <person name="Wang L.-T."/>
            <person name="Shieh W.Y."/>
        </authorList>
    </citation>
    <scope>NUCLEOTIDE SEQUENCE [LARGE SCALE GENOMIC DNA]</scope>
    <source>
        <strain evidence="11 12">NFV-1</strain>
    </source>
</reference>
<keyword evidence="9" id="KW-0449">Lipoprotein</keyword>
<comment type="subcellular location">
    <subcellularLocation>
        <location evidence="1">Membrane</location>
        <topology evidence="1">Lipid-anchor</topology>
    </subcellularLocation>
</comment>
<organism evidence="11 12">
    <name type="scientific">Vibrio nitrifigilis</name>
    <dbReference type="NCBI Taxonomy" id="2789781"/>
    <lineage>
        <taxon>Bacteria</taxon>
        <taxon>Pseudomonadati</taxon>
        <taxon>Pseudomonadota</taxon>
        <taxon>Gammaproteobacteria</taxon>
        <taxon>Vibrionales</taxon>
        <taxon>Vibrionaceae</taxon>
        <taxon>Vibrio</taxon>
    </lineage>
</organism>
<evidence type="ECO:0000256" key="1">
    <source>
        <dbReference type="ARBA" id="ARBA00004635"/>
    </source>
</evidence>
<evidence type="ECO:0000256" key="3">
    <source>
        <dbReference type="ARBA" id="ARBA00022670"/>
    </source>
</evidence>
<dbReference type="PROSITE" id="PS51935">
    <property type="entry name" value="NLPC_P60"/>
    <property type="match status" value="1"/>
</dbReference>
<dbReference type="Pfam" id="PF00877">
    <property type="entry name" value="NLPC_P60"/>
    <property type="match status" value="1"/>
</dbReference>
<dbReference type="RefSeq" id="WP_196123163.1">
    <property type="nucleotide sequence ID" value="NZ_JADPMR010000001.1"/>
</dbReference>
<keyword evidence="4" id="KW-0732">Signal</keyword>